<evidence type="ECO:0000256" key="1">
    <source>
        <dbReference type="SAM" id="Coils"/>
    </source>
</evidence>
<evidence type="ECO:0000313" key="3">
    <source>
        <dbReference type="Proteomes" id="UP001205861"/>
    </source>
</evidence>
<dbReference type="EMBL" id="JANUGV010000001">
    <property type="protein sequence ID" value="MCS0606884.1"/>
    <property type="molecule type" value="Genomic_DNA"/>
</dbReference>
<dbReference type="Proteomes" id="UP001205861">
    <property type="component" value="Unassembled WGS sequence"/>
</dbReference>
<proteinExistence type="predicted"/>
<protein>
    <recommendedName>
        <fullName evidence="4">DUF3987 domain-containing protein</fullName>
    </recommendedName>
</protein>
<keyword evidence="3" id="KW-1185">Reference proteome</keyword>
<reference evidence="2 3" key="1">
    <citation type="submission" date="2022-08" db="EMBL/GenBank/DDBJ databases">
        <title>Reclassification of Massilia species as members of the genera Telluria, Duganella, Pseudoduganella, Mokoshia gen. nov. and Zemynaea gen. nov. using orthogonal and non-orthogonal genome-based approaches.</title>
        <authorList>
            <person name="Bowman J.P."/>
        </authorList>
    </citation>
    <scope>NUCLEOTIDE SEQUENCE [LARGE SCALE GENOMIC DNA]</scope>
    <source>
        <strain evidence="2 3">JCM 31607</strain>
    </source>
</reference>
<gene>
    <name evidence="2" type="ORF">NX773_01730</name>
</gene>
<accession>A0ABT2BED7</accession>
<sequence length="466" mass="51882">MLSFSTEFPVPETVIADDVCEAVREWISGSPHTRFNAAHLTGLGSGEVWDAAEGLEFIESIREDAADACTVAIIYRRDEEDFEWITTIVFAAQTVSKWISVRVECEPRHPRAKVPAARKPILIRTLLRKLGGGVDGEFKMAVAPIVLASSEVELAARCINGDVSSYLPIVYVSSQFNGHYAVNPNNLAALLFGMAHVVVEPNRAFSIELMKAVDGINVYGGTIALYWPEGGGRRSFFKRENISAGELERAIFEEVRRSLVNRRPLLRCTLAAVKEQKSRRHINALKDAGSKAVDEYVSAFEEENRAKDAALAAAEAEIVRLKGELRHIDAQSDPSGGLQLDLGGERDFYEGEIREIVREALNAQMSMVAPDGRRQHILYSIVLANAVPTERERLRDQIKMLLRDYQSMDGRTKRELEQLGFSISESGKHYKLVFQGDPRYTFTLSKTGSDFRGGRNAASDLCRLLF</sequence>
<name>A0ABT2BED7_9BURK</name>
<evidence type="ECO:0008006" key="4">
    <source>
        <dbReference type="Google" id="ProtNLM"/>
    </source>
</evidence>
<organism evidence="2 3">
    <name type="scientific">Massilia solisilvae</name>
    <dbReference type="NCBI Taxonomy" id="1811225"/>
    <lineage>
        <taxon>Bacteria</taxon>
        <taxon>Pseudomonadati</taxon>
        <taxon>Pseudomonadota</taxon>
        <taxon>Betaproteobacteria</taxon>
        <taxon>Burkholderiales</taxon>
        <taxon>Oxalobacteraceae</taxon>
        <taxon>Telluria group</taxon>
        <taxon>Massilia</taxon>
    </lineage>
</organism>
<dbReference type="RefSeq" id="WP_258854678.1">
    <property type="nucleotide sequence ID" value="NZ_JANUGV010000001.1"/>
</dbReference>
<evidence type="ECO:0000313" key="2">
    <source>
        <dbReference type="EMBL" id="MCS0606884.1"/>
    </source>
</evidence>
<comment type="caution">
    <text evidence="2">The sequence shown here is derived from an EMBL/GenBank/DDBJ whole genome shotgun (WGS) entry which is preliminary data.</text>
</comment>
<keyword evidence="1" id="KW-0175">Coiled coil</keyword>
<feature type="coiled-coil region" evidence="1">
    <location>
        <begin position="297"/>
        <end position="331"/>
    </location>
</feature>